<reference evidence="1 2" key="1">
    <citation type="submission" date="2019-07" db="EMBL/GenBank/DDBJ databases">
        <title>Whole genome shotgun sequence of Acetobacter nitrogenifigens NBRC 105050.</title>
        <authorList>
            <person name="Hosoyama A."/>
            <person name="Uohara A."/>
            <person name="Ohji S."/>
            <person name="Ichikawa N."/>
        </authorList>
    </citation>
    <scope>NUCLEOTIDE SEQUENCE [LARGE SCALE GENOMIC DNA]</scope>
    <source>
        <strain evidence="1 2">NBRC 105050</strain>
    </source>
</reference>
<proteinExistence type="predicted"/>
<dbReference type="Proteomes" id="UP000321635">
    <property type="component" value="Unassembled WGS sequence"/>
</dbReference>
<sequence length="63" mass="6615">MDILSTSQAYAVYYTSATGEYAAGYVFDRSMWDGTSAWSPPAGSAAVADPDSKYPIGSTYSAS</sequence>
<accession>A0A511X5B8</accession>
<name>A0A511X5B8_9PROT</name>
<comment type="caution">
    <text evidence="1">The sequence shown here is derived from an EMBL/GenBank/DDBJ whole genome shotgun (WGS) entry which is preliminary data.</text>
</comment>
<protein>
    <submittedName>
        <fullName evidence="1">Uncharacterized protein</fullName>
    </submittedName>
</protein>
<dbReference type="EMBL" id="BJYF01000001">
    <property type="protein sequence ID" value="GEN58141.1"/>
    <property type="molecule type" value="Genomic_DNA"/>
</dbReference>
<dbReference type="AlphaFoldDB" id="A0A511X5B8"/>
<keyword evidence="2" id="KW-1185">Reference proteome</keyword>
<organism evidence="1 2">
    <name type="scientific">Acetobacter nitrogenifigens DSM 23921 = NBRC 105050</name>
    <dbReference type="NCBI Taxonomy" id="1120919"/>
    <lineage>
        <taxon>Bacteria</taxon>
        <taxon>Pseudomonadati</taxon>
        <taxon>Pseudomonadota</taxon>
        <taxon>Alphaproteobacteria</taxon>
        <taxon>Acetobacterales</taxon>
        <taxon>Acetobacteraceae</taxon>
        <taxon>Acetobacter</taxon>
    </lineage>
</organism>
<evidence type="ECO:0000313" key="1">
    <source>
        <dbReference type="EMBL" id="GEN58141.1"/>
    </source>
</evidence>
<evidence type="ECO:0000313" key="2">
    <source>
        <dbReference type="Proteomes" id="UP000321635"/>
    </source>
</evidence>
<gene>
    <name evidence="1" type="ORF">ANI02nite_00250</name>
</gene>